<evidence type="ECO:0000256" key="1">
    <source>
        <dbReference type="SAM" id="MobiDB-lite"/>
    </source>
</evidence>
<proteinExistence type="predicted"/>
<gene>
    <name evidence="2" type="ORF">HEK616_37370</name>
</gene>
<accession>A0ABM7ZV50</accession>
<keyword evidence="3" id="KW-1185">Reference proteome</keyword>
<dbReference type="EMBL" id="AP026073">
    <property type="protein sequence ID" value="BDM70250.1"/>
    <property type="molecule type" value="Genomic_DNA"/>
</dbReference>
<organism evidence="2 3">
    <name type="scientific">Streptomyces nigrescens</name>
    <dbReference type="NCBI Taxonomy" id="1920"/>
    <lineage>
        <taxon>Bacteria</taxon>
        <taxon>Bacillati</taxon>
        <taxon>Actinomycetota</taxon>
        <taxon>Actinomycetes</taxon>
        <taxon>Kitasatosporales</taxon>
        <taxon>Streptomycetaceae</taxon>
        <taxon>Streptomyces</taxon>
    </lineage>
</organism>
<reference evidence="2" key="1">
    <citation type="submission" date="2022-06" db="EMBL/GenBank/DDBJ databases">
        <title>Complete genome sequence of Streptomyces nigrescens HEK616.</title>
        <authorList>
            <person name="Asamizu S."/>
            <person name="Onaka H."/>
        </authorList>
    </citation>
    <scope>NUCLEOTIDE SEQUENCE</scope>
    <source>
        <strain evidence="2">HEK616</strain>
    </source>
</reference>
<dbReference type="Proteomes" id="UP001059597">
    <property type="component" value="Chromosome"/>
</dbReference>
<feature type="region of interest" description="Disordered" evidence="1">
    <location>
        <begin position="29"/>
        <end position="65"/>
    </location>
</feature>
<evidence type="ECO:0000313" key="2">
    <source>
        <dbReference type="EMBL" id="BDM70250.1"/>
    </source>
</evidence>
<name>A0ABM7ZV50_STRNI</name>
<protein>
    <submittedName>
        <fullName evidence="2">Uncharacterized protein</fullName>
    </submittedName>
</protein>
<sequence>MKQRITPLEAHRIYGFRAVDIGIRQSPWGQTARHGVTPVGSAGSPPHVPDDETARGGLVAGSIEC</sequence>
<evidence type="ECO:0000313" key="3">
    <source>
        <dbReference type="Proteomes" id="UP001059597"/>
    </source>
</evidence>